<reference evidence="2" key="1">
    <citation type="submission" date="2018-09" db="EMBL/GenBank/DDBJ databases">
        <title>Complete Genome Sequencing of Sulfolobus sp. JCM 16834.</title>
        <authorList>
            <person name="Kato S."/>
            <person name="Itoh T."/>
            <person name="Ohkuma M."/>
        </authorList>
    </citation>
    <scope>NUCLEOTIDE SEQUENCE [LARGE SCALE GENOMIC DNA]</scope>
    <source>
        <strain evidence="2">IC-007</strain>
    </source>
</reference>
<sequence>MIIRNVHKLHGIGTIPHLDLQHKDKIFLIKIDRFNYKEYVYNFSEDDFTLIWKLEFQVAGGTYNDLVEVKEKLIIPHSYNKISLVDKNNGTVLDTFQLSKEEILWRNKSTPCLLDDQTLIAPIGPYINIIEINDNSKFKLKNTIKLRDGILLLSRCKYVDNVLLSYAYDVYNSTYLLLVFDLKNNKEQYFKLCSAPLVAYNNVEIIPTKLEYIATCGSNIFLFNENNIDGIVQIEEEKNLHITPPAYDPNNDYLILATYSGKLYIIDLSSKTFKNVLPLPGKPTGKPIFVDANSVIIYSIPYLLKVNLKSLDIEDSLIIGYAPYSIPEINGDIVYAVGGDMPKNNFLAKIELAGKYNSKVEGVVDLNSNSLSLRVLNSEHLGTNDLIIDLYPLGVDRQIRINSIQNEIKINQFLNIDEVKKILFRKYYDNYYILLLYLGNNGGVMPALVKFYQEGKQNLSSSYLNVKLLNYLNSATDINDISLDNYIVKIAKVYFKYNLNINLEDDKILHIYNEVKKDAGKGDILRLIIDRILKELKININTYNIFDEYKYL</sequence>
<evidence type="ECO:0000313" key="1">
    <source>
        <dbReference type="EMBL" id="BBG26381.1"/>
    </source>
</evidence>
<dbReference type="SUPFAM" id="SSF50998">
    <property type="entry name" value="Quinoprotein alcohol dehydrogenase-like"/>
    <property type="match status" value="1"/>
</dbReference>
<dbReference type="Gene3D" id="2.130.10.10">
    <property type="entry name" value="YVTN repeat-like/Quinoprotein amine dehydrogenase"/>
    <property type="match status" value="1"/>
</dbReference>
<organism evidence="1 2">
    <name type="scientific">Sulfuracidifex tepidarius</name>
    <dbReference type="NCBI Taxonomy" id="1294262"/>
    <lineage>
        <taxon>Archaea</taxon>
        <taxon>Thermoproteota</taxon>
        <taxon>Thermoprotei</taxon>
        <taxon>Sulfolobales</taxon>
        <taxon>Sulfolobaceae</taxon>
        <taxon>Sulfuracidifex</taxon>
    </lineage>
</organism>
<dbReference type="RefSeq" id="WP_149564753.1">
    <property type="nucleotide sequence ID" value="NZ_AP018930.1"/>
</dbReference>
<accession>A0A510E1K9</accession>
<dbReference type="Proteomes" id="UP000325030">
    <property type="component" value="Chromosome"/>
</dbReference>
<gene>
    <name evidence="1" type="ORF">IC007_0889</name>
</gene>
<dbReference type="InterPro" id="IPR011047">
    <property type="entry name" value="Quinoprotein_ADH-like_sf"/>
</dbReference>
<proteinExistence type="predicted"/>
<dbReference type="EMBL" id="AP018930">
    <property type="protein sequence ID" value="BBG26381.1"/>
    <property type="molecule type" value="Genomic_DNA"/>
</dbReference>
<protein>
    <submittedName>
        <fullName evidence="1">Uncharacterized protein</fullName>
    </submittedName>
</protein>
<dbReference type="GeneID" id="41717283"/>
<dbReference type="InterPro" id="IPR015943">
    <property type="entry name" value="WD40/YVTN_repeat-like_dom_sf"/>
</dbReference>
<name>A0A510E1K9_9CREN</name>
<dbReference type="AlphaFoldDB" id="A0A510E1K9"/>
<evidence type="ECO:0000313" key="2">
    <source>
        <dbReference type="Proteomes" id="UP000325030"/>
    </source>
</evidence>